<sequence length="191" mass="21980">MFILIFGLHFTNAQNDSIPQKKGMSMKLKTEPNLKEKDFSLDLYDPLGPAKAAFYSAIVPGLGQIYNGKYWKLPIVYAAIGTTTYFYIDNNNQYKKYRNAFKQRLTGQEDEFFDVLTDQNLIDAQKLFRKNRDLSLLFVVGAYVLNIVDANVDAHLQQFNVSENLSLKPQAEQDFFTGELRYGLSLNFKFN</sequence>
<comment type="caution">
    <text evidence="2">The sequence shown here is derived from an EMBL/GenBank/DDBJ whole genome shotgun (WGS) entry which is preliminary data.</text>
</comment>
<evidence type="ECO:0000313" key="2">
    <source>
        <dbReference type="EMBL" id="GGE19585.1"/>
    </source>
</evidence>
<feature type="domain" description="DUF5683" evidence="1">
    <location>
        <begin position="47"/>
        <end position="190"/>
    </location>
</feature>
<organism evidence="2 3">
    <name type="scientific">Psychroflexus salis</name>
    <dbReference type="NCBI Taxonomy" id="1526574"/>
    <lineage>
        <taxon>Bacteria</taxon>
        <taxon>Pseudomonadati</taxon>
        <taxon>Bacteroidota</taxon>
        <taxon>Flavobacteriia</taxon>
        <taxon>Flavobacteriales</taxon>
        <taxon>Flavobacteriaceae</taxon>
        <taxon>Psychroflexus</taxon>
    </lineage>
</organism>
<dbReference type="InterPro" id="IPR043738">
    <property type="entry name" value="DUF5683"/>
</dbReference>
<dbReference type="AlphaFoldDB" id="A0A917EAQ4"/>
<proteinExistence type="predicted"/>
<reference evidence="2 3" key="1">
    <citation type="journal article" date="2014" name="Int. J. Syst. Evol. Microbiol.">
        <title>Complete genome sequence of Corynebacterium casei LMG S-19264T (=DSM 44701T), isolated from a smear-ripened cheese.</title>
        <authorList>
            <consortium name="US DOE Joint Genome Institute (JGI-PGF)"/>
            <person name="Walter F."/>
            <person name="Albersmeier A."/>
            <person name="Kalinowski J."/>
            <person name="Ruckert C."/>
        </authorList>
    </citation>
    <scope>NUCLEOTIDE SEQUENCE [LARGE SCALE GENOMIC DNA]</scope>
    <source>
        <strain evidence="2 3">CGMCC 1.12925</strain>
    </source>
</reference>
<keyword evidence="3" id="KW-1185">Reference proteome</keyword>
<dbReference type="RefSeq" id="WP_229737233.1">
    <property type="nucleotide sequence ID" value="NZ_BMGL01000012.1"/>
</dbReference>
<dbReference type="Pfam" id="PF18935">
    <property type="entry name" value="DUF5683"/>
    <property type="match status" value="1"/>
</dbReference>
<gene>
    <name evidence="2" type="ORF">GCM10010831_20900</name>
</gene>
<dbReference type="EMBL" id="BMGL01000012">
    <property type="protein sequence ID" value="GGE19585.1"/>
    <property type="molecule type" value="Genomic_DNA"/>
</dbReference>
<dbReference type="Proteomes" id="UP000599688">
    <property type="component" value="Unassembled WGS sequence"/>
</dbReference>
<protein>
    <recommendedName>
        <fullName evidence="1">DUF5683 domain-containing protein</fullName>
    </recommendedName>
</protein>
<evidence type="ECO:0000313" key="3">
    <source>
        <dbReference type="Proteomes" id="UP000599688"/>
    </source>
</evidence>
<name>A0A917EAQ4_9FLAO</name>
<accession>A0A917EAQ4</accession>
<evidence type="ECO:0000259" key="1">
    <source>
        <dbReference type="Pfam" id="PF18935"/>
    </source>
</evidence>